<sequence>MDEIDWATRATAWELAALSFRYPGPELEGAVASGEWAEAAREIAGALGLALPEGFG</sequence>
<proteinExistence type="predicted"/>
<dbReference type="Proteomes" id="UP000462865">
    <property type="component" value="Unassembled WGS sequence"/>
</dbReference>
<feature type="non-terminal residue" evidence="1">
    <location>
        <position position="56"/>
    </location>
</feature>
<evidence type="ECO:0000313" key="1">
    <source>
        <dbReference type="EMBL" id="MSA93954.1"/>
    </source>
</evidence>
<dbReference type="AlphaFoldDB" id="A0A7K0I7A3"/>
<protein>
    <submittedName>
        <fullName evidence="1">Molecular chaperone TorD</fullName>
    </submittedName>
</protein>
<comment type="caution">
    <text evidence="1">The sequence shown here is derived from an EMBL/GenBank/DDBJ whole genome shotgun (WGS) entry which is preliminary data.</text>
</comment>
<evidence type="ECO:0000313" key="2">
    <source>
        <dbReference type="Proteomes" id="UP000462865"/>
    </source>
</evidence>
<name>A0A7K0I7A3_9ACTN</name>
<accession>A0A7K0I7A3</accession>
<dbReference type="EMBL" id="WKZA01000005">
    <property type="protein sequence ID" value="MSA93954.1"/>
    <property type="molecule type" value="Genomic_DNA"/>
</dbReference>
<reference evidence="1 2" key="1">
    <citation type="journal article" date="2019" name="Nat. Med.">
        <title>A library of human gut bacterial isolates paired with longitudinal multiomics data enables mechanistic microbiome research.</title>
        <authorList>
            <person name="Poyet M."/>
            <person name="Groussin M."/>
            <person name="Gibbons S.M."/>
            <person name="Avila-Pacheco J."/>
            <person name="Jiang X."/>
            <person name="Kearney S.M."/>
            <person name="Perrotta A.R."/>
            <person name="Berdy B."/>
            <person name="Zhao S."/>
            <person name="Lieberman T.D."/>
            <person name="Swanson P.K."/>
            <person name="Smith M."/>
            <person name="Roesemann S."/>
            <person name="Alexander J.E."/>
            <person name="Rich S.A."/>
            <person name="Livny J."/>
            <person name="Vlamakis H."/>
            <person name="Clish C."/>
            <person name="Bullock K."/>
            <person name="Deik A."/>
            <person name="Scott J."/>
            <person name="Pierce K.A."/>
            <person name="Xavier R.J."/>
            <person name="Alm E.J."/>
        </authorList>
    </citation>
    <scope>NUCLEOTIDE SEQUENCE [LARGE SCALE GENOMIC DNA]</scope>
    <source>
        <strain evidence="1 2">BIOML-A1</strain>
    </source>
</reference>
<gene>
    <name evidence="1" type="ORF">GKG38_02510</name>
</gene>
<organism evidence="1 2">
    <name type="scientific">Gordonibacter urolithinfaciens</name>
    <dbReference type="NCBI Taxonomy" id="1335613"/>
    <lineage>
        <taxon>Bacteria</taxon>
        <taxon>Bacillati</taxon>
        <taxon>Actinomycetota</taxon>
        <taxon>Coriobacteriia</taxon>
        <taxon>Eggerthellales</taxon>
        <taxon>Eggerthellaceae</taxon>
        <taxon>Gordonibacter</taxon>
    </lineage>
</organism>